<feature type="compositionally biased region" description="Polar residues" evidence="1">
    <location>
        <begin position="237"/>
        <end position="252"/>
    </location>
</feature>
<organism evidence="2 3">
    <name type="scientific">Pycnoporus cinnabarinus</name>
    <name type="common">Cinnabar-red polypore</name>
    <name type="synonym">Trametes cinnabarina</name>
    <dbReference type="NCBI Taxonomy" id="5643"/>
    <lineage>
        <taxon>Eukaryota</taxon>
        <taxon>Fungi</taxon>
        <taxon>Dikarya</taxon>
        <taxon>Basidiomycota</taxon>
        <taxon>Agaricomycotina</taxon>
        <taxon>Agaricomycetes</taxon>
        <taxon>Polyporales</taxon>
        <taxon>Polyporaceae</taxon>
        <taxon>Trametes</taxon>
    </lineage>
</organism>
<accession>A0A060S2X9</accession>
<dbReference type="Proteomes" id="UP000029665">
    <property type="component" value="Unassembled WGS sequence"/>
</dbReference>
<proteinExistence type="predicted"/>
<dbReference type="STRING" id="5643.A0A060S2X9"/>
<dbReference type="OrthoDB" id="3363286at2759"/>
<protein>
    <submittedName>
        <fullName evidence="2">Uncharacterized protein</fullName>
    </submittedName>
</protein>
<reference evidence="2" key="1">
    <citation type="submission" date="2014-01" db="EMBL/GenBank/DDBJ databases">
        <title>The genome of the white-rot fungus Pycnoporus cinnabarinus: a basidiomycete model with a versatile arsenal for lignocellulosic biomass breakdown.</title>
        <authorList>
            <person name="Levasseur A."/>
            <person name="Lomascolo A."/>
            <person name="Ruiz-Duenas F.J."/>
            <person name="Uzan E."/>
            <person name="Piumi F."/>
            <person name="Kues U."/>
            <person name="Ram A.F.J."/>
            <person name="Murat C."/>
            <person name="Haon M."/>
            <person name="Benoit I."/>
            <person name="Arfi Y."/>
            <person name="Chevret D."/>
            <person name="Drula E."/>
            <person name="Kwon M.J."/>
            <person name="Gouret P."/>
            <person name="Lesage-Meessen L."/>
            <person name="Lombard V."/>
            <person name="Mariette J."/>
            <person name="Noirot C."/>
            <person name="Park J."/>
            <person name="Patyshakuliyeva A."/>
            <person name="Wieneger R.A.B."/>
            <person name="Wosten H.A.B."/>
            <person name="Martin F."/>
            <person name="Coutinho P.M."/>
            <person name="de Vries R."/>
            <person name="Martinez A.T."/>
            <person name="Klopp C."/>
            <person name="Pontarotti P."/>
            <person name="Henrissat B."/>
            <person name="Record E."/>
        </authorList>
    </citation>
    <scope>NUCLEOTIDE SEQUENCE [LARGE SCALE GENOMIC DNA]</scope>
    <source>
        <strain evidence="2">BRFM137</strain>
    </source>
</reference>
<feature type="region of interest" description="Disordered" evidence="1">
    <location>
        <begin position="139"/>
        <end position="168"/>
    </location>
</feature>
<dbReference type="HOGENOM" id="CLU_048619_0_0_1"/>
<evidence type="ECO:0000313" key="3">
    <source>
        <dbReference type="Proteomes" id="UP000029665"/>
    </source>
</evidence>
<sequence length="314" mass="35099">MTTMKLPDSPSGKQQYAFLPSALEHPRFTRYQGGRSSYMLCHKQVIDSVRERGSYKRFSPDGGMTVMHSLTGQQIGHILRVRVIQELQLLARRLLRVRRLAKPADPPLLRRLTRAEWNEIKATGVIPYRNAVAVLVVPPPNRDPETKERPTPVATSTPDLEDLEGKEPPKSLPISVLHPTFKEEQQWKDDPLSKIVPPSLVPLYNGVSLFPSRTQRAALHAALSEVLRAERTTRLMTGSQPALTGEVSSTTGGPARAKGDKKASHAILLCSDERTILRADTVPLAIALWRVRMWEGDIDEEAVVHWMAEPSRIP</sequence>
<name>A0A060S2X9_PYCCI</name>
<keyword evidence="3" id="KW-1185">Reference proteome</keyword>
<feature type="region of interest" description="Disordered" evidence="1">
    <location>
        <begin position="237"/>
        <end position="259"/>
    </location>
</feature>
<evidence type="ECO:0000313" key="2">
    <source>
        <dbReference type="EMBL" id="CDO68675.1"/>
    </source>
</evidence>
<comment type="caution">
    <text evidence="2">The sequence shown here is derived from an EMBL/GenBank/DDBJ whole genome shotgun (WGS) entry which is preliminary data.</text>
</comment>
<dbReference type="AlphaFoldDB" id="A0A060S2X9"/>
<dbReference type="OMA" id="CSDERTI"/>
<gene>
    <name evidence="2" type="ORF">BN946_scf184652.g2</name>
</gene>
<dbReference type="EMBL" id="CCBP010000024">
    <property type="protein sequence ID" value="CDO68675.1"/>
    <property type="molecule type" value="Genomic_DNA"/>
</dbReference>
<evidence type="ECO:0000256" key="1">
    <source>
        <dbReference type="SAM" id="MobiDB-lite"/>
    </source>
</evidence>